<dbReference type="PANTHER" id="PTHR30346:SF17">
    <property type="entry name" value="LYSR FAMILY TRANSCRIPTIONAL REGULATOR"/>
    <property type="match status" value="1"/>
</dbReference>
<gene>
    <name evidence="6" type="ORF">ACFOUP_12785</name>
</gene>
<evidence type="ECO:0000256" key="1">
    <source>
        <dbReference type="ARBA" id="ARBA00009437"/>
    </source>
</evidence>
<accession>A0ABV8EN76</accession>
<dbReference type="Gene3D" id="1.10.10.10">
    <property type="entry name" value="Winged helix-like DNA-binding domain superfamily/Winged helix DNA-binding domain"/>
    <property type="match status" value="1"/>
</dbReference>
<name>A0ABV8EN76_9BACT</name>
<evidence type="ECO:0000313" key="6">
    <source>
        <dbReference type="EMBL" id="MFC3977256.1"/>
    </source>
</evidence>
<keyword evidence="3" id="KW-0238">DNA-binding</keyword>
<dbReference type="RefSeq" id="WP_241291924.1">
    <property type="nucleotide sequence ID" value="NZ_JAKZGR010000002.1"/>
</dbReference>
<dbReference type="InterPro" id="IPR000847">
    <property type="entry name" value="LysR_HTH_N"/>
</dbReference>
<evidence type="ECO:0000259" key="5">
    <source>
        <dbReference type="PROSITE" id="PS50931"/>
    </source>
</evidence>
<protein>
    <submittedName>
        <fullName evidence="6">LysR family transcriptional regulator</fullName>
    </submittedName>
</protein>
<dbReference type="EMBL" id="JBHSAV010000053">
    <property type="protein sequence ID" value="MFC3977256.1"/>
    <property type="molecule type" value="Genomic_DNA"/>
</dbReference>
<sequence length="297" mass="34166">MELRHLKYFLMVAEELSFVRASEKLFISQPPLSRQIKELEDEIGTRLFNRNNKRVELTEAGKYFQKEVKEILLTLESVSQRTKKVGDNLNGEFRIGYISSTFSRHISDLIKYLSEEYPFVNFRLYEVPSIKQIVALEQGKLDLGILRGPLKSPKLMSELWFQDSYAIVFNKNSIKIKTENDVGQLSNERFIFYNKSYAPSYYETLLQICSKFGFAPQIVHESNNVSSILQLVKEGLGASILPTNSIKNNIYNELDFIELKSVKLFSDVLLSSPKSENSSITKNAIQFLKNLRISTFG</sequence>
<dbReference type="Gene3D" id="3.40.190.10">
    <property type="entry name" value="Periplasmic binding protein-like II"/>
    <property type="match status" value="2"/>
</dbReference>
<keyword evidence="7" id="KW-1185">Reference proteome</keyword>
<comment type="caution">
    <text evidence="6">The sequence shown here is derived from an EMBL/GenBank/DDBJ whole genome shotgun (WGS) entry which is preliminary data.</text>
</comment>
<organism evidence="6 7">
    <name type="scientific">Belliella kenyensis</name>
    <dbReference type="NCBI Taxonomy" id="1472724"/>
    <lineage>
        <taxon>Bacteria</taxon>
        <taxon>Pseudomonadati</taxon>
        <taxon>Bacteroidota</taxon>
        <taxon>Cytophagia</taxon>
        <taxon>Cytophagales</taxon>
        <taxon>Cyclobacteriaceae</taxon>
        <taxon>Belliella</taxon>
    </lineage>
</organism>
<reference evidence="7" key="1">
    <citation type="journal article" date="2019" name="Int. J. Syst. Evol. Microbiol.">
        <title>The Global Catalogue of Microorganisms (GCM) 10K type strain sequencing project: providing services to taxonomists for standard genome sequencing and annotation.</title>
        <authorList>
            <consortium name="The Broad Institute Genomics Platform"/>
            <consortium name="The Broad Institute Genome Sequencing Center for Infectious Disease"/>
            <person name="Wu L."/>
            <person name="Ma J."/>
        </authorList>
    </citation>
    <scope>NUCLEOTIDE SEQUENCE [LARGE SCALE GENOMIC DNA]</scope>
    <source>
        <strain evidence="7">CECT 8551</strain>
    </source>
</reference>
<evidence type="ECO:0000256" key="2">
    <source>
        <dbReference type="ARBA" id="ARBA00023015"/>
    </source>
</evidence>
<dbReference type="InterPro" id="IPR036388">
    <property type="entry name" value="WH-like_DNA-bd_sf"/>
</dbReference>
<comment type="similarity">
    <text evidence="1">Belongs to the LysR transcriptional regulatory family.</text>
</comment>
<dbReference type="SUPFAM" id="SSF46785">
    <property type="entry name" value="Winged helix' DNA-binding domain"/>
    <property type="match status" value="1"/>
</dbReference>
<dbReference type="CDD" id="cd08414">
    <property type="entry name" value="PBP2_LTTR_aromatics_like"/>
    <property type="match status" value="1"/>
</dbReference>
<dbReference type="Pfam" id="PF00126">
    <property type="entry name" value="HTH_1"/>
    <property type="match status" value="1"/>
</dbReference>
<dbReference type="PRINTS" id="PR00039">
    <property type="entry name" value="HTHLYSR"/>
</dbReference>
<dbReference type="PROSITE" id="PS50931">
    <property type="entry name" value="HTH_LYSR"/>
    <property type="match status" value="1"/>
</dbReference>
<keyword evidence="2" id="KW-0805">Transcription regulation</keyword>
<dbReference type="SUPFAM" id="SSF53850">
    <property type="entry name" value="Periplasmic binding protein-like II"/>
    <property type="match status" value="1"/>
</dbReference>
<dbReference type="PANTHER" id="PTHR30346">
    <property type="entry name" value="TRANSCRIPTIONAL DUAL REGULATOR HCAR-RELATED"/>
    <property type="match status" value="1"/>
</dbReference>
<evidence type="ECO:0000256" key="4">
    <source>
        <dbReference type="ARBA" id="ARBA00023163"/>
    </source>
</evidence>
<dbReference type="InterPro" id="IPR005119">
    <property type="entry name" value="LysR_subst-bd"/>
</dbReference>
<dbReference type="InterPro" id="IPR036390">
    <property type="entry name" value="WH_DNA-bd_sf"/>
</dbReference>
<feature type="domain" description="HTH lysR-type" evidence="5">
    <location>
        <begin position="1"/>
        <end position="58"/>
    </location>
</feature>
<evidence type="ECO:0000256" key="3">
    <source>
        <dbReference type="ARBA" id="ARBA00023125"/>
    </source>
</evidence>
<dbReference type="Pfam" id="PF03466">
    <property type="entry name" value="LysR_substrate"/>
    <property type="match status" value="1"/>
</dbReference>
<proteinExistence type="inferred from homology"/>
<evidence type="ECO:0000313" key="7">
    <source>
        <dbReference type="Proteomes" id="UP001595766"/>
    </source>
</evidence>
<keyword evidence="4" id="KW-0804">Transcription</keyword>
<dbReference type="Proteomes" id="UP001595766">
    <property type="component" value="Unassembled WGS sequence"/>
</dbReference>